<protein>
    <recommendedName>
        <fullName evidence="14">dihydroxy-acid dehydratase</fullName>
        <ecNumber evidence="14">4.2.1.9</ecNumber>
    </recommendedName>
</protein>
<comment type="cofactor">
    <cofactor evidence="1">
        <name>Mg(2+)</name>
        <dbReference type="ChEBI" id="CHEBI:18420"/>
    </cofactor>
</comment>
<dbReference type="NCBIfam" id="TIGR00110">
    <property type="entry name" value="ilvD"/>
    <property type="match status" value="1"/>
</dbReference>
<comment type="similarity">
    <text evidence="2">Belongs to the IlvD/Edd family.</text>
</comment>
<evidence type="ECO:0000256" key="8">
    <source>
        <dbReference type="ARBA" id="ARBA00023014"/>
    </source>
</evidence>
<evidence type="ECO:0000256" key="9">
    <source>
        <dbReference type="ARBA" id="ARBA00023239"/>
    </source>
</evidence>
<dbReference type="SUPFAM" id="SSF52016">
    <property type="entry name" value="LeuD/IlvD-like"/>
    <property type="match status" value="1"/>
</dbReference>
<dbReference type="PROSITE" id="PS00886">
    <property type="entry name" value="ILVD_EDD_1"/>
    <property type="match status" value="1"/>
</dbReference>
<dbReference type="GO" id="GO:0051537">
    <property type="term" value="F:2 iron, 2 sulfur cluster binding"/>
    <property type="evidence" value="ECO:0007669"/>
    <property type="project" value="UniProtKB-KW"/>
</dbReference>
<sequence length="550" mass="59182">MLYAVGLTEADMEKPQIGISPIWWEGNPCNSHLLELAKHVKDGCKDEDLVGLIFNTIGVSDAITMGTDGMRYSLPSRDIIADSIESVVMAQHYDGNISIPGCDKNMPGCFIAAARHNRPTIIVYGGTIQPGVRHVDCPSMGKEKGGSVNISDAFESYGAFAVGKITDEERFDVVRHACPGAGACGGMYTANTMSSALEVLGMSLPYSSSTPALYPQKAQECIKAAKYLKRLLELDLKPRDILTRNSFLNAIVIITVLGGSTNAVLHLLAMARAADVELTIDDFQMIADKTPFLADLMPSGRYYMEDIHKIGGIPAILKYLLNHTNLIDGSQLTVTGRTLAENLADVDELEFGNQDVVRRLDNPIKKTGHLTILRGNLAPETAVAKLTGKEGLRFEGVARCFDSLDGFYPALEAGEIKPGTVLIFRYQGPKGAPGMPEMLGPTGAIAGAGLAGSTALITDGRFSGASRGFIIGHVVPEARVGGPIALVQDGDKIIIDSETRTINWLVDEEEQKRRKGAWDVSDKSKLNIKRGILLRYARDVAPASLGAYCD</sequence>
<evidence type="ECO:0000256" key="1">
    <source>
        <dbReference type="ARBA" id="ARBA00001946"/>
    </source>
</evidence>
<name>A0A5C3MGI4_9AGAR</name>
<keyword evidence="3" id="KW-0028">Amino-acid biosynthesis</keyword>
<dbReference type="InterPro" id="IPR000581">
    <property type="entry name" value="ILV_EDD_N"/>
</dbReference>
<dbReference type="GO" id="GO:0004160">
    <property type="term" value="F:dihydroxy-acid dehydratase activity"/>
    <property type="evidence" value="ECO:0007669"/>
    <property type="project" value="UniProtKB-EC"/>
</dbReference>
<dbReference type="GO" id="GO:0009097">
    <property type="term" value="P:isoleucine biosynthetic process"/>
    <property type="evidence" value="ECO:0007669"/>
    <property type="project" value="UniProtKB-UniPathway"/>
</dbReference>
<comment type="cofactor">
    <cofactor evidence="15">
        <name>[2Fe-2S] cluster</name>
        <dbReference type="ChEBI" id="CHEBI:190135"/>
    </cofactor>
</comment>
<dbReference type="Pfam" id="PF00920">
    <property type="entry name" value="ILVD_EDD_N"/>
    <property type="match status" value="1"/>
</dbReference>
<evidence type="ECO:0000259" key="17">
    <source>
        <dbReference type="Pfam" id="PF00920"/>
    </source>
</evidence>
<dbReference type="EC" id="4.2.1.9" evidence="14"/>
<comment type="pathway">
    <text evidence="12">Amino-acid biosynthesis; L-valine biosynthesis; L-valine from pyruvate: step 3/4.</text>
</comment>
<evidence type="ECO:0000256" key="11">
    <source>
        <dbReference type="ARBA" id="ARBA00029304"/>
    </source>
</evidence>
<dbReference type="Pfam" id="PF24877">
    <property type="entry name" value="ILV_EDD_C"/>
    <property type="match status" value="1"/>
</dbReference>
<keyword evidence="9" id="KW-0456">Lyase</keyword>
<comment type="catalytic activity">
    <reaction evidence="16">
        <text>(2R,3R)-2,3-dihydroxy-3-methylpentanoate = (S)-3-methyl-2-oxopentanoate + H2O</text>
        <dbReference type="Rhea" id="RHEA:27694"/>
        <dbReference type="ChEBI" id="CHEBI:15377"/>
        <dbReference type="ChEBI" id="CHEBI:35146"/>
        <dbReference type="ChEBI" id="CHEBI:49258"/>
        <dbReference type="EC" id="4.2.1.9"/>
    </reaction>
    <physiologicalReaction direction="left-to-right" evidence="16">
        <dbReference type="Rhea" id="RHEA:27695"/>
    </physiologicalReaction>
</comment>
<dbReference type="InterPro" id="IPR050165">
    <property type="entry name" value="DHAD_IlvD/Edd"/>
</dbReference>
<dbReference type="InterPro" id="IPR020558">
    <property type="entry name" value="DiOHA_6PGluconate_deHydtase_CS"/>
</dbReference>
<evidence type="ECO:0000256" key="3">
    <source>
        <dbReference type="ARBA" id="ARBA00022605"/>
    </source>
</evidence>
<organism evidence="19 20">
    <name type="scientific">Crucibulum laeve</name>
    <dbReference type="NCBI Taxonomy" id="68775"/>
    <lineage>
        <taxon>Eukaryota</taxon>
        <taxon>Fungi</taxon>
        <taxon>Dikarya</taxon>
        <taxon>Basidiomycota</taxon>
        <taxon>Agaricomycotina</taxon>
        <taxon>Agaricomycetes</taxon>
        <taxon>Agaricomycetidae</taxon>
        <taxon>Agaricales</taxon>
        <taxon>Agaricineae</taxon>
        <taxon>Nidulariaceae</taxon>
        <taxon>Crucibulum</taxon>
    </lineage>
</organism>
<evidence type="ECO:0000256" key="12">
    <source>
        <dbReference type="ARBA" id="ARBA00029436"/>
    </source>
</evidence>
<dbReference type="Proteomes" id="UP000308652">
    <property type="component" value="Unassembled WGS sequence"/>
</dbReference>
<evidence type="ECO:0000256" key="7">
    <source>
        <dbReference type="ARBA" id="ARBA00023004"/>
    </source>
</evidence>
<dbReference type="SUPFAM" id="SSF143975">
    <property type="entry name" value="IlvD/EDD N-terminal domain-like"/>
    <property type="match status" value="1"/>
</dbReference>
<keyword evidence="20" id="KW-1185">Reference proteome</keyword>
<evidence type="ECO:0000256" key="4">
    <source>
        <dbReference type="ARBA" id="ARBA00022714"/>
    </source>
</evidence>
<dbReference type="PANTHER" id="PTHR21000:SF5">
    <property type="entry name" value="DIHYDROXY-ACID DEHYDRATASE, MITOCHONDRIAL"/>
    <property type="match status" value="1"/>
</dbReference>
<dbReference type="GO" id="GO:0009099">
    <property type="term" value="P:L-valine biosynthetic process"/>
    <property type="evidence" value="ECO:0007669"/>
    <property type="project" value="UniProtKB-UniPathway"/>
</dbReference>
<evidence type="ECO:0000256" key="2">
    <source>
        <dbReference type="ARBA" id="ARBA00006486"/>
    </source>
</evidence>
<dbReference type="InterPro" id="IPR037237">
    <property type="entry name" value="IlvD/EDD_N"/>
</dbReference>
<dbReference type="GO" id="GO:0046872">
    <property type="term" value="F:metal ion binding"/>
    <property type="evidence" value="ECO:0007669"/>
    <property type="project" value="UniProtKB-KW"/>
</dbReference>
<keyword evidence="8" id="KW-0411">Iron-sulfur</keyword>
<evidence type="ECO:0000256" key="5">
    <source>
        <dbReference type="ARBA" id="ARBA00022723"/>
    </source>
</evidence>
<dbReference type="NCBIfam" id="NF002068">
    <property type="entry name" value="PRK00911.1"/>
    <property type="match status" value="1"/>
</dbReference>
<evidence type="ECO:0000256" key="16">
    <source>
        <dbReference type="ARBA" id="ARBA00052865"/>
    </source>
</evidence>
<dbReference type="FunFam" id="3.50.30.80:FF:000001">
    <property type="entry name" value="Dihydroxy-acid dehydratase"/>
    <property type="match status" value="1"/>
</dbReference>
<dbReference type="InterPro" id="IPR042096">
    <property type="entry name" value="Dihydro-acid_dehy_C"/>
</dbReference>
<gene>
    <name evidence="19" type="ORF">BDQ12DRAFT_672827</name>
</gene>
<evidence type="ECO:0000256" key="6">
    <source>
        <dbReference type="ARBA" id="ARBA00022842"/>
    </source>
</evidence>
<feature type="domain" description="Dihydroxy-acid/6-phosphogluconate dehydratase C-terminal" evidence="18">
    <location>
        <begin position="355"/>
        <end position="547"/>
    </location>
</feature>
<evidence type="ECO:0000313" key="19">
    <source>
        <dbReference type="EMBL" id="TFK44350.1"/>
    </source>
</evidence>
<keyword evidence="7" id="KW-0408">Iron</keyword>
<dbReference type="UniPathway" id="UPA00049">
    <property type="reaction ID" value="UER00061"/>
</dbReference>
<comment type="pathway">
    <text evidence="13">Amino-acid biosynthesis; L-isoleucine biosynthesis; L-isoleucine from 2-oxobutanoate: step 3/4.</text>
</comment>
<keyword evidence="10" id="KW-0100">Branched-chain amino acid biosynthesis</keyword>
<feature type="domain" description="Dihydroxy-acid/6-phosphogluconate dehydratase N-terminal" evidence="17">
    <location>
        <begin position="14"/>
        <end position="342"/>
    </location>
</feature>
<comment type="catalytic activity">
    <reaction evidence="11">
        <text>(2R)-2,3-dihydroxy-3-methylbutanoate = 3-methyl-2-oxobutanoate + H2O</text>
        <dbReference type="Rhea" id="RHEA:24809"/>
        <dbReference type="ChEBI" id="CHEBI:11851"/>
        <dbReference type="ChEBI" id="CHEBI:15377"/>
        <dbReference type="ChEBI" id="CHEBI:49072"/>
        <dbReference type="EC" id="4.2.1.9"/>
    </reaction>
    <physiologicalReaction direction="left-to-right" evidence="11">
        <dbReference type="Rhea" id="RHEA:24810"/>
    </physiologicalReaction>
</comment>
<dbReference type="EMBL" id="ML213590">
    <property type="protein sequence ID" value="TFK44350.1"/>
    <property type="molecule type" value="Genomic_DNA"/>
</dbReference>
<dbReference type="InterPro" id="IPR056740">
    <property type="entry name" value="ILV_EDD_C"/>
</dbReference>
<dbReference type="InterPro" id="IPR004404">
    <property type="entry name" value="DihydroxyA_deHydtase"/>
</dbReference>
<keyword evidence="6" id="KW-0460">Magnesium</keyword>
<dbReference type="PANTHER" id="PTHR21000">
    <property type="entry name" value="DIHYDROXY-ACID DEHYDRATASE DAD"/>
    <property type="match status" value="1"/>
</dbReference>
<dbReference type="UniPathway" id="UPA00047">
    <property type="reaction ID" value="UER00057"/>
</dbReference>
<evidence type="ECO:0000256" key="15">
    <source>
        <dbReference type="ARBA" id="ARBA00034078"/>
    </source>
</evidence>
<dbReference type="STRING" id="68775.A0A5C3MGI4"/>
<evidence type="ECO:0000259" key="18">
    <source>
        <dbReference type="Pfam" id="PF24877"/>
    </source>
</evidence>
<evidence type="ECO:0000256" key="13">
    <source>
        <dbReference type="ARBA" id="ARBA00029437"/>
    </source>
</evidence>
<evidence type="ECO:0000313" key="20">
    <source>
        <dbReference type="Proteomes" id="UP000308652"/>
    </source>
</evidence>
<keyword evidence="5" id="KW-0479">Metal-binding</keyword>
<evidence type="ECO:0000256" key="10">
    <source>
        <dbReference type="ARBA" id="ARBA00023304"/>
    </source>
</evidence>
<dbReference type="Gene3D" id="3.50.30.80">
    <property type="entry name" value="IlvD/EDD C-terminal domain-like"/>
    <property type="match status" value="1"/>
</dbReference>
<reference evidence="19 20" key="1">
    <citation type="journal article" date="2019" name="Nat. Ecol. Evol.">
        <title>Megaphylogeny resolves global patterns of mushroom evolution.</title>
        <authorList>
            <person name="Varga T."/>
            <person name="Krizsan K."/>
            <person name="Foldi C."/>
            <person name="Dima B."/>
            <person name="Sanchez-Garcia M."/>
            <person name="Sanchez-Ramirez S."/>
            <person name="Szollosi G.J."/>
            <person name="Szarkandi J.G."/>
            <person name="Papp V."/>
            <person name="Albert L."/>
            <person name="Andreopoulos W."/>
            <person name="Angelini C."/>
            <person name="Antonin V."/>
            <person name="Barry K.W."/>
            <person name="Bougher N.L."/>
            <person name="Buchanan P."/>
            <person name="Buyck B."/>
            <person name="Bense V."/>
            <person name="Catcheside P."/>
            <person name="Chovatia M."/>
            <person name="Cooper J."/>
            <person name="Damon W."/>
            <person name="Desjardin D."/>
            <person name="Finy P."/>
            <person name="Geml J."/>
            <person name="Haridas S."/>
            <person name="Hughes K."/>
            <person name="Justo A."/>
            <person name="Karasinski D."/>
            <person name="Kautmanova I."/>
            <person name="Kiss B."/>
            <person name="Kocsube S."/>
            <person name="Kotiranta H."/>
            <person name="LaButti K.M."/>
            <person name="Lechner B.E."/>
            <person name="Liimatainen K."/>
            <person name="Lipzen A."/>
            <person name="Lukacs Z."/>
            <person name="Mihaltcheva S."/>
            <person name="Morgado L.N."/>
            <person name="Niskanen T."/>
            <person name="Noordeloos M.E."/>
            <person name="Ohm R.A."/>
            <person name="Ortiz-Santana B."/>
            <person name="Ovrebo C."/>
            <person name="Racz N."/>
            <person name="Riley R."/>
            <person name="Savchenko A."/>
            <person name="Shiryaev A."/>
            <person name="Soop K."/>
            <person name="Spirin V."/>
            <person name="Szebenyi C."/>
            <person name="Tomsovsky M."/>
            <person name="Tulloss R.E."/>
            <person name="Uehling J."/>
            <person name="Grigoriev I.V."/>
            <person name="Vagvolgyi C."/>
            <person name="Papp T."/>
            <person name="Martin F.M."/>
            <person name="Miettinen O."/>
            <person name="Hibbett D.S."/>
            <person name="Nagy L.G."/>
        </authorList>
    </citation>
    <scope>NUCLEOTIDE SEQUENCE [LARGE SCALE GENOMIC DNA]</scope>
    <source>
        <strain evidence="19 20">CBS 166.37</strain>
    </source>
</reference>
<dbReference type="OrthoDB" id="3851628at2759"/>
<dbReference type="PROSITE" id="PS00887">
    <property type="entry name" value="ILVD_EDD_2"/>
    <property type="match status" value="1"/>
</dbReference>
<accession>A0A5C3MGI4</accession>
<keyword evidence="4" id="KW-0001">2Fe-2S</keyword>
<dbReference type="GO" id="GO:0005739">
    <property type="term" value="C:mitochondrion"/>
    <property type="evidence" value="ECO:0007669"/>
    <property type="project" value="TreeGrafter"/>
</dbReference>
<dbReference type="AlphaFoldDB" id="A0A5C3MGI4"/>
<evidence type="ECO:0000256" key="14">
    <source>
        <dbReference type="ARBA" id="ARBA00029490"/>
    </source>
</evidence>
<proteinExistence type="inferred from homology"/>